<name>A0ABW3WJE2_9RHOO</name>
<organism evidence="1 2">
    <name type="scientific">Thauera mechernichensis</name>
    <dbReference type="NCBI Taxonomy" id="82788"/>
    <lineage>
        <taxon>Bacteria</taxon>
        <taxon>Pseudomonadati</taxon>
        <taxon>Pseudomonadota</taxon>
        <taxon>Betaproteobacteria</taxon>
        <taxon>Rhodocyclales</taxon>
        <taxon>Zoogloeaceae</taxon>
        <taxon>Thauera</taxon>
    </lineage>
</organism>
<accession>A0ABW3WJE2</accession>
<dbReference type="InterPro" id="IPR008972">
    <property type="entry name" value="Cupredoxin"/>
</dbReference>
<dbReference type="Proteomes" id="UP001597158">
    <property type="component" value="Unassembled WGS sequence"/>
</dbReference>
<dbReference type="EMBL" id="JBHTMC010000026">
    <property type="protein sequence ID" value="MFD1264888.1"/>
    <property type="molecule type" value="Genomic_DNA"/>
</dbReference>
<evidence type="ECO:0000313" key="1">
    <source>
        <dbReference type="EMBL" id="MFD1264888.1"/>
    </source>
</evidence>
<evidence type="ECO:0000313" key="2">
    <source>
        <dbReference type="Proteomes" id="UP001597158"/>
    </source>
</evidence>
<protein>
    <submittedName>
        <fullName evidence="1">Methylamine utilization protein</fullName>
    </submittedName>
</protein>
<dbReference type="RefSeq" id="WP_386041485.1">
    <property type="nucleotide sequence ID" value="NZ_JBHTMC010000026.1"/>
</dbReference>
<dbReference type="InterPro" id="IPR034242">
    <property type="entry name" value="MauL"/>
</dbReference>
<gene>
    <name evidence="1" type="ORF">ACFQ4M_15015</name>
</gene>
<proteinExistence type="predicted"/>
<dbReference type="CDD" id="cd04221">
    <property type="entry name" value="MauL"/>
    <property type="match status" value="1"/>
</dbReference>
<dbReference type="SUPFAM" id="SSF49503">
    <property type="entry name" value="Cupredoxins"/>
    <property type="match status" value="1"/>
</dbReference>
<reference evidence="2" key="1">
    <citation type="journal article" date="2019" name="Int. J. Syst. Evol. Microbiol.">
        <title>The Global Catalogue of Microorganisms (GCM) 10K type strain sequencing project: providing services to taxonomists for standard genome sequencing and annotation.</title>
        <authorList>
            <consortium name="The Broad Institute Genomics Platform"/>
            <consortium name="The Broad Institute Genome Sequencing Center for Infectious Disease"/>
            <person name="Wu L."/>
            <person name="Ma J."/>
        </authorList>
    </citation>
    <scope>NUCLEOTIDE SEQUENCE [LARGE SCALE GENOMIC DNA]</scope>
    <source>
        <strain evidence="2">CCUG 48884</strain>
    </source>
</reference>
<keyword evidence="2" id="KW-1185">Reference proteome</keyword>
<dbReference type="Gene3D" id="2.60.40.420">
    <property type="entry name" value="Cupredoxins - blue copper proteins"/>
    <property type="match status" value="1"/>
</dbReference>
<comment type="caution">
    <text evidence="1">The sequence shown here is derived from an EMBL/GenBank/DDBJ whole genome shotgun (WGS) entry which is preliminary data.</text>
</comment>
<sequence length="195" mass="21035">MILAAIGCIVPAPAALADSLTVRVVDEHGAALQDVAMALKPLVGVPAMRVAEFEIVQRDKRFIPLMTAVPTGASIRFPNHDTVRHHVYSFSPAKTFELKLYLGTPAAPVVFDKPGVVVMGCNIHDHMVAYVVVFDSPWVGVSDEAGELRLQGVPAGDYRLEYWHPRWVGADNSVAGTPVRIDGDARFTLVVGAQP</sequence>